<accession>A0ABN9WWL4</accession>
<dbReference type="PANTHER" id="PTHR11751">
    <property type="entry name" value="ALANINE AMINOTRANSFERASE"/>
    <property type="match status" value="1"/>
</dbReference>
<comment type="cofactor">
    <cofactor evidence="1">
        <name>pyridoxal 5'-phosphate</name>
        <dbReference type="ChEBI" id="CHEBI:597326"/>
    </cofactor>
</comment>
<dbReference type="SUPFAM" id="SSF53383">
    <property type="entry name" value="PLP-dependent transferases"/>
    <property type="match status" value="1"/>
</dbReference>
<dbReference type="InterPro" id="IPR015422">
    <property type="entry name" value="PyrdxlP-dep_Trfase_small"/>
</dbReference>
<keyword evidence="4" id="KW-0808">Transferase</keyword>
<comment type="caution">
    <text evidence="8">The sequence shown here is derived from an EMBL/GenBank/DDBJ whole genome shotgun (WGS) entry which is preliminary data.</text>
</comment>
<organism evidence="8 9">
    <name type="scientific">Prorocentrum cordatum</name>
    <dbReference type="NCBI Taxonomy" id="2364126"/>
    <lineage>
        <taxon>Eukaryota</taxon>
        <taxon>Sar</taxon>
        <taxon>Alveolata</taxon>
        <taxon>Dinophyceae</taxon>
        <taxon>Prorocentrales</taxon>
        <taxon>Prorocentraceae</taxon>
        <taxon>Prorocentrum</taxon>
    </lineage>
</organism>
<evidence type="ECO:0000256" key="1">
    <source>
        <dbReference type="ARBA" id="ARBA00001933"/>
    </source>
</evidence>
<evidence type="ECO:0000256" key="6">
    <source>
        <dbReference type="ARBA" id="ARBA00025785"/>
    </source>
</evidence>
<dbReference type="Gene3D" id="3.40.640.10">
    <property type="entry name" value="Type I PLP-dependent aspartate aminotransferase-like (Major domain)"/>
    <property type="match status" value="1"/>
</dbReference>
<evidence type="ECO:0000256" key="5">
    <source>
        <dbReference type="ARBA" id="ARBA00022898"/>
    </source>
</evidence>
<keyword evidence="3" id="KW-0032">Aminotransferase</keyword>
<reference evidence="8" key="1">
    <citation type="submission" date="2023-10" db="EMBL/GenBank/DDBJ databases">
        <authorList>
            <person name="Chen Y."/>
            <person name="Shah S."/>
            <person name="Dougan E. K."/>
            <person name="Thang M."/>
            <person name="Chan C."/>
        </authorList>
    </citation>
    <scope>NUCLEOTIDE SEQUENCE [LARGE SCALE GENOMIC DNA]</scope>
</reference>
<dbReference type="Gene3D" id="3.90.1150.10">
    <property type="entry name" value="Aspartate Aminotransferase, domain 1"/>
    <property type="match status" value="2"/>
</dbReference>
<evidence type="ECO:0000256" key="3">
    <source>
        <dbReference type="ARBA" id="ARBA00022576"/>
    </source>
</evidence>
<evidence type="ECO:0000256" key="2">
    <source>
        <dbReference type="ARBA" id="ARBA00011738"/>
    </source>
</evidence>
<evidence type="ECO:0000313" key="8">
    <source>
        <dbReference type="EMBL" id="CAK0891263.1"/>
    </source>
</evidence>
<protein>
    <recommendedName>
        <fullName evidence="7">Aminotransferase class I/classII large domain-containing protein</fullName>
    </recommendedName>
</protein>
<dbReference type="EMBL" id="CAUYUJ010019450">
    <property type="protein sequence ID" value="CAK0891263.1"/>
    <property type="molecule type" value="Genomic_DNA"/>
</dbReference>
<gene>
    <name evidence="8" type="ORF">PCOR1329_LOCUS71255</name>
</gene>
<dbReference type="InterPro" id="IPR015421">
    <property type="entry name" value="PyrdxlP-dep_Trfase_major"/>
</dbReference>
<evidence type="ECO:0000259" key="7">
    <source>
        <dbReference type="Pfam" id="PF00155"/>
    </source>
</evidence>
<evidence type="ECO:0000313" key="9">
    <source>
        <dbReference type="Proteomes" id="UP001189429"/>
    </source>
</evidence>
<comment type="subunit">
    <text evidence="2">Homodimer.</text>
</comment>
<dbReference type="InterPro" id="IPR045088">
    <property type="entry name" value="ALAT1/2-like"/>
</dbReference>
<sequence>MERSPAWSTTTRIHLGLELSGSTAVAPFAENMPATTLCPLRCLASLNLAVQLAVVPVLAKLRESDLPATVLKSEYAVRGEVVLRAQEIQAELDAAKKAGVTHAKYGFDKLVPCNIGNPQAVGQSPLTYHRQMLSIVTTSPKDMKHNGTEWKSLAEVVAMPRFQDFPLDVMARGYHFLKEGNIGAYTHSKGALLFRQKIAQYIDRRDAVSGAPKVNVEDIFITDGASPAVKTVLELLIRDTSDVILIPIPQYPLYSASIVRLGGTYVGYELTEDYTAPKDTLGWNLDVAALEALVQAEKAKGNNVRGIAVINPGNPTGNVLTEDVITAIVQFAEKHDMVILADEVYQENVYNLNQLHAGSEPKEFVSFRAVLYKIRSSVELFSFHSVSKGYYGECGLRGGYVQLDNIDERINEQMYKLMSMTLCSNTIGQAMMASVTNPPDTADYFSEWAALLNENVEVRKVAENTGMLVTPQPPSFVLFEREKNEVLKSLQKKAVLTSEYLNSVPGISSMPIEGAMYAFPQVHLPHKYIEHSRNIMQKEPDSLYCLQMLEALGVIAVPGNGFNQRRGTFHLRLTILPQEEELLRVFKGVRDFHMGIYREWGVPEGINVSSDELNNVDCQGAQCTGAHREEL</sequence>
<keyword evidence="9" id="KW-1185">Reference proteome</keyword>
<dbReference type="Pfam" id="PF00155">
    <property type="entry name" value="Aminotran_1_2"/>
    <property type="match status" value="1"/>
</dbReference>
<comment type="similarity">
    <text evidence="6">Belongs to the class-I pyridoxal-phosphate-dependent aminotransferase family. Alanine aminotransferase subfamily.</text>
</comment>
<evidence type="ECO:0000256" key="4">
    <source>
        <dbReference type="ARBA" id="ARBA00022679"/>
    </source>
</evidence>
<dbReference type="InterPro" id="IPR015424">
    <property type="entry name" value="PyrdxlP-dep_Trfase"/>
</dbReference>
<dbReference type="Proteomes" id="UP001189429">
    <property type="component" value="Unassembled WGS sequence"/>
</dbReference>
<dbReference type="PANTHER" id="PTHR11751:SF29">
    <property type="entry name" value="ALANINE TRANSAMINASE"/>
    <property type="match status" value="1"/>
</dbReference>
<dbReference type="CDD" id="cd00609">
    <property type="entry name" value="AAT_like"/>
    <property type="match status" value="1"/>
</dbReference>
<name>A0ABN9WWL4_9DINO</name>
<feature type="domain" description="Aminotransferase class I/classII large" evidence="7">
    <location>
        <begin position="169"/>
        <end position="499"/>
    </location>
</feature>
<proteinExistence type="inferred from homology"/>
<dbReference type="InterPro" id="IPR004839">
    <property type="entry name" value="Aminotransferase_I/II_large"/>
</dbReference>
<keyword evidence="5" id="KW-0663">Pyridoxal phosphate</keyword>